<proteinExistence type="inferred from homology"/>
<evidence type="ECO:0000256" key="10">
    <source>
        <dbReference type="SAM" id="Coils"/>
    </source>
</evidence>
<keyword evidence="7 9" id="KW-0234">DNA repair</keyword>
<organism evidence="12 13">
    <name type="scientific">Prevotella lacticifex</name>
    <dbReference type="NCBI Taxonomy" id="2854755"/>
    <lineage>
        <taxon>Bacteria</taxon>
        <taxon>Pseudomonadati</taxon>
        <taxon>Bacteroidota</taxon>
        <taxon>Bacteroidia</taxon>
        <taxon>Bacteroidales</taxon>
        <taxon>Prevotellaceae</taxon>
        <taxon>Prevotella</taxon>
    </lineage>
</organism>
<evidence type="ECO:0000256" key="1">
    <source>
        <dbReference type="ARBA" id="ARBA00003618"/>
    </source>
</evidence>
<evidence type="ECO:0000259" key="11">
    <source>
        <dbReference type="Pfam" id="PF02463"/>
    </source>
</evidence>
<protein>
    <recommendedName>
        <fullName evidence="3 9">DNA repair protein RecN</fullName>
    </recommendedName>
    <alternativeName>
        <fullName evidence="8 9">Recombination protein N</fullName>
    </alternativeName>
</protein>
<dbReference type="AlphaFoldDB" id="A0A9R1CV98"/>
<dbReference type="PANTHER" id="PTHR11059:SF0">
    <property type="entry name" value="DNA REPAIR PROTEIN RECN"/>
    <property type="match status" value="1"/>
</dbReference>
<evidence type="ECO:0000313" key="12">
    <source>
        <dbReference type="EMBL" id="GJG58132.1"/>
    </source>
</evidence>
<feature type="domain" description="RecF/RecN/SMC N-terminal" evidence="11">
    <location>
        <begin position="1"/>
        <end position="509"/>
    </location>
</feature>
<comment type="caution">
    <text evidence="12">The sequence shown here is derived from an EMBL/GenBank/DDBJ whole genome shotgun (WGS) entry which is preliminary data.</text>
</comment>
<dbReference type="GO" id="GO:0006310">
    <property type="term" value="P:DNA recombination"/>
    <property type="evidence" value="ECO:0007669"/>
    <property type="project" value="InterPro"/>
</dbReference>
<dbReference type="RefSeq" id="WP_223929892.1">
    <property type="nucleotide sequence ID" value="NZ_BPTU01000003.1"/>
</dbReference>
<gene>
    <name evidence="12" type="ORF">PRLR5076_09830</name>
</gene>
<keyword evidence="10" id="KW-0175">Coiled coil</keyword>
<dbReference type="GO" id="GO:0006281">
    <property type="term" value="P:DNA repair"/>
    <property type="evidence" value="ECO:0007669"/>
    <property type="project" value="UniProtKB-KW"/>
</dbReference>
<dbReference type="NCBIfam" id="TIGR00634">
    <property type="entry name" value="recN"/>
    <property type="match status" value="1"/>
</dbReference>
<dbReference type="Gene3D" id="3.40.50.300">
    <property type="entry name" value="P-loop containing nucleotide triphosphate hydrolases"/>
    <property type="match status" value="2"/>
</dbReference>
<dbReference type="GeneID" id="72467909"/>
<dbReference type="PANTHER" id="PTHR11059">
    <property type="entry name" value="DNA REPAIR PROTEIN RECN"/>
    <property type="match status" value="1"/>
</dbReference>
<evidence type="ECO:0000256" key="9">
    <source>
        <dbReference type="PIRNR" id="PIRNR003128"/>
    </source>
</evidence>
<dbReference type="EMBL" id="BPUB01000001">
    <property type="protein sequence ID" value="GJG58132.1"/>
    <property type="molecule type" value="Genomic_DNA"/>
</dbReference>
<keyword evidence="6" id="KW-0067">ATP-binding</keyword>
<evidence type="ECO:0000256" key="3">
    <source>
        <dbReference type="ARBA" id="ARBA00021315"/>
    </source>
</evidence>
<evidence type="ECO:0000313" key="13">
    <source>
        <dbReference type="Proteomes" id="UP000825483"/>
    </source>
</evidence>
<dbReference type="SUPFAM" id="SSF52540">
    <property type="entry name" value="P-loop containing nucleoside triphosphate hydrolases"/>
    <property type="match status" value="2"/>
</dbReference>
<evidence type="ECO:0000256" key="8">
    <source>
        <dbReference type="ARBA" id="ARBA00033408"/>
    </source>
</evidence>
<dbReference type="FunFam" id="3.40.50.300:FF:000319">
    <property type="entry name" value="DNA repair protein RecN"/>
    <property type="match status" value="1"/>
</dbReference>
<keyword evidence="13" id="KW-1185">Reference proteome</keyword>
<accession>A0A9R1CV98</accession>
<dbReference type="Proteomes" id="UP000825483">
    <property type="component" value="Unassembled WGS sequence"/>
</dbReference>
<evidence type="ECO:0000256" key="4">
    <source>
        <dbReference type="ARBA" id="ARBA00022741"/>
    </source>
</evidence>
<dbReference type="InterPro" id="IPR003395">
    <property type="entry name" value="RecF/RecN/SMC_N"/>
</dbReference>
<dbReference type="GO" id="GO:0005524">
    <property type="term" value="F:ATP binding"/>
    <property type="evidence" value="ECO:0007669"/>
    <property type="project" value="UniProtKB-KW"/>
</dbReference>
<dbReference type="Pfam" id="PF02463">
    <property type="entry name" value="SMC_N"/>
    <property type="match status" value="1"/>
</dbReference>
<feature type="coiled-coil region" evidence="10">
    <location>
        <begin position="166"/>
        <end position="223"/>
    </location>
</feature>
<dbReference type="GO" id="GO:0009432">
    <property type="term" value="P:SOS response"/>
    <property type="evidence" value="ECO:0007669"/>
    <property type="project" value="TreeGrafter"/>
</dbReference>
<dbReference type="PIRSF" id="PIRSF003128">
    <property type="entry name" value="RecN"/>
    <property type="match status" value="1"/>
</dbReference>
<dbReference type="InterPro" id="IPR027417">
    <property type="entry name" value="P-loop_NTPase"/>
</dbReference>
<evidence type="ECO:0000256" key="7">
    <source>
        <dbReference type="ARBA" id="ARBA00023204"/>
    </source>
</evidence>
<evidence type="ECO:0000256" key="5">
    <source>
        <dbReference type="ARBA" id="ARBA00022763"/>
    </source>
</evidence>
<comment type="similarity">
    <text evidence="2 9">Belongs to the RecN family.</text>
</comment>
<evidence type="ECO:0000256" key="6">
    <source>
        <dbReference type="ARBA" id="ARBA00022840"/>
    </source>
</evidence>
<dbReference type="CDD" id="cd03241">
    <property type="entry name" value="ABC_RecN"/>
    <property type="match status" value="2"/>
</dbReference>
<keyword evidence="5 9" id="KW-0227">DNA damage</keyword>
<name>A0A9R1CV98_9BACT</name>
<dbReference type="GO" id="GO:0043590">
    <property type="term" value="C:bacterial nucleoid"/>
    <property type="evidence" value="ECO:0007669"/>
    <property type="project" value="TreeGrafter"/>
</dbReference>
<reference evidence="12" key="1">
    <citation type="journal article" date="2022" name="Int. J. Syst. Evol. Microbiol.">
        <title>Prevotella lacticifex sp. nov., isolated from the rumen of cows.</title>
        <authorList>
            <person name="Shinkai T."/>
            <person name="Ikeyama N."/>
            <person name="Kumagai M."/>
            <person name="Ohmori H."/>
            <person name="Sakamoto M."/>
            <person name="Ohkuma M."/>
            <person name="Mitsumori M."/>
        </authorList>
    </citation>
    <scope>NUCLEOTIDE SEQUENCE</scope>
    <source>
        <strain evidence="12">R5076</strain>
    </source>
</reference>
<comment type="function">
    <text evidence="1 9">May be involved in recombinational repair of damaged DNA.</text>
</comment>
<keyword evidence="4" id="KW-0547">Nucleotide-binding</keyword>
<sequence length="554" mass="60271">MLKHLYISNYALIDELDIDFPAGFSVITGETGAGKSIILGALGMILGNRADIKAIKPGAKKCVIEAVFDVTGYGLEPLFADGDVDFDASECIVRRELSATGKSRSFVNDTPVALQFLRQLGDHLVDIHSQHQNLLLQKEDFQLGVVDIIAHDEKQKADYASAYADYRKAVAALDDLKERIEKTRQNEEFVRFQFNELQSAQLADGMQEELEQESAALSHAEDIKTALFNANDILNADDAGVVGRVGEAADALHSIEGVYPKVKELAARLDTARIELADIAADVDNDSDNIEFDSARLFDVNAMLDKIYSLQQKHHVDNVAALIAIRDELGKQLESIDDSDTQLTDYQHRVDETAAAARRAATVLTGVRRKAAAKVEVAMKSRLVPLGMVNVRFKVDIQAKDLAADGADRVVFLFSANKSTELMPVAEVASGGEIARVMLSLKAMISGAVNLPTIIFDEIDTGVSGAIATKMALLMKEMADAGRQVVAITHLPQIAAMGEAHYKVEKEETDKGTISHMRRLDDKERLTAVAAMLSGDNITPAALENAKELLAARQ</sequence>
<evidence type="ECO:0000256" key="2">
    <source>
        <dbReference type="ARBA" id="ARBA00009441"/>
    </source>
</evidence>
<dbReference type="InterPro" id="IPR004604">
    <property type="entry name" value="DNA_recomb/repair_RecN"/>
</dbReference>